<sequence>MAALQRARIADGEWDDDSDDEELGMSDVDFLMLGISKKGTDPEDDPDYVDDKFCHKNRYRKRTFKVVKEMPFAGLFPTLQRTRRFEGSGIAYANGSYYVVFDSLKTLGRVDLRFSFRGPENRLVGPVGDESQFEGISYNAPSDSFFVLRESFEHEEHGLVPVVYELKLTEEGANYRLMETCMVRFQLQDVNKGFESLHVFERDGKRHMLGLCESNFCKTIIGPDPPGLQRGNGRLVWATYRAPEDQYDECIWNVEKVIVLPEDAFLLDYAAIAFHGDFGEDVAIVSQEDAAVWVGKFDWTEMEFVKNPIAGEPAGQIYHFPRTDDCHKQYCNVEGAAWIDAERLVLTSDKSKRIQDHRCMTKDQSVHIMSLP</sequence>
<evidence type="ECO:0000313" key="2">
    <source>
        <dbReference type="Proteomes" id="UP000006906"/>
    </source>
</evidence>
<name>A0A2K3D970_CHLRE</name>
<dbReference type="ExpressionAtlas" id="A0A2K3D970">
    <property type="expression patterns" value="baseline and differential"/>
</dbReference>
<dbReference type="AlphaFoldDB" id="A0A2K3D970"/>
<keyword evidence="2" id="KW-1185">Reference proteome</keyword>
<dbReference type="RefSeq" id="XP_042919872.1">
    <property type="nucleotide sequence ID" value="XM_043066475.1"/>
</dbReference>
<gene>
    <name evidence="1" type="ORF">CHLRE_10g421300v5</name>
</gene>
<dbReference type="Proteomes" id="UP000006906">
    <property type="component" value="Chromosome 10"/>
</dbReference>
<organism evidence="1 2">
    <name type="scientific">Chlamydomonas reinhardtii</name>
    <name type="common">Chlamydomonas smithii</name>
    <dbReference type="NCBI Taxonomy" id="3055"/>
    <lineage>
        <taxon>Eukaryota</taxon>
        <taxon>Viridiplantae</taxon>
        <taxon>Chlorophyta</taxon>
        <taxon>core chlorophytes</taxon>
        <taxon>Chlorophyceae</taxon>
        <taxon>CS clade</taxon>
        <taxon>Chlamydomonadales</taxon>
        <taxon>Chlamydomonadaceae</taxon>
        <taxon>Chlamydomonas</taxon>
    </lineage>
</organism>
<dbReference type="EMBL" id="CM008971">
    <property type="protein sequence ID" value="PNW77079.1"/>
    <property type="molecule type" value="Genomic_DNA"/>
</dbReference>
<proteinExistence type="predicted"/>
<accession>A0A2K3D970</accession>
<dbReference type="OMA" id="HENKGFE"/>
<dbReference type="KEGG" id="cre:CHLRE_10g421300v5"/>
<dbReference type="GeneID" id="5728267"/>
<evidence type="ECO:0000313" key="1">
    <source>
        <dbReference type="EMBL" id="PNW77079.1"/>
    </source>
</evidence>
<dbReference type="Gramene" id="PNW77079">
    <property type="protein sequence ID" value="PNW77079"/>
    <property type="gene ID" value="CHLRE_10g421300v5"/>
</dbReference>
<dbReference type="PaxDb" id="3055-EDP06382"/>
<protein>
    <submittedName>
        <fullName evidence="1">Uncharacterized protein</fullName>
    </submittedName>
</protein>
<reference evidence="1 2" key="1">
    <citation type="journal article" date="2007" name="Science">
        <title>The Chlamydomonas genome reveals the evolution of key animal and plant functions.</title>
        <authorList>
            <person name="Merchant S.S."/>
            <person name="Prochnik S.E."/>
            <person name="Vallon O."/>
            <person name="Harris E.H."/>
            <person name="Karpowicz S.J."/>
            <person name="Witman G.B."/>
            <person name="Terry A."/>
            <person name="Salamov A."/>
            <person name="Fritz-Laylin L.K."/>
            <person name="Marechal-Drouard L."/>
            <person name="Marshall W.F."/>
            <person name="Qu L.H."/>
            <person name="Nelson D.R."/>
            <person name="Sanderfoot A.A."/>
            <person name="Spalding M.H."/>
            <person name="Kapitonov V.V."/>
            <person name="Ren Q."/>
            <person name="Ferris P."/>
            <person name="Lindquist E."/>
            <person name="Shapiro H."/>
            <person name="Lucas S.M."/>
            <person name="Grimwood J."/>
            <person name="Schmutz J."/>
            <person name="Cardol P."/>
            <person name="Cerutti H."/>
            <person name="Chanfreau G."/>
            <person name="Chen C.L."/>
            <person name="Cognat V."/>
            <person name="Croft M.T."/>
            <person name="Dent R."/>
            <person name="Dutcher S."/>
            <person name="Fernandez E."/>
            <person name="Fukuzawa H."/>
            <person name="Gonzalez-Ballester D."/>
            <person name="Gonzalez-Halphen D."/>
            <person name="Hallmann A."/>
            <person name="Hanikenne M."/>
            <person name="Hippler M."/>
            <person name="Inwood W."/>
            <person name="Jabbari K."/>
            <person name="Kalanon M."/>
            <person name="Kuras R."/>
            <person name="Lefebvre P.A."/>
            <person name="Lemaire S.D."/>
            <person name="Lobanov A.V."/>
            <person name="Lohr M."/>
            <person name="Manuell A."/>
            <person name="Meier I."/>
            <person name="Mets L."/>
            <person name="Mittag M."/>
            <person name="Mittelmeier T."/>
            <person name="Moroney J.V."/>
            <person name="Moseley J."/>
            <person name="Napoli C."/>
            <person name="Nedelcu A.M."/>
            <person name="Niyogi K."/>
            <person name="Novoselov S.V."/>
            <person name="Paulsen I.T."/>
            <person name="Pazour G."/>
            <person name="Purton S."/>
            <person name="Ral J.P."/>
            <person name="Riano-Pachon D.M."/>
            <person name="Riekhof W."/>
            <person name="Rymarquis L."/>
            <person name="Schroda M."/>
            <person name="Stern D."/>
            <person name="Umen J."/>
            <person name="Willows R."/>
            <person name="Wilson N."/>
            <person name="Zimmer S.L."/>
            <person name="Allmer J."/>
            <person name="Balk J."/>
            <person name="Bisova K."/>
            <person name="Chen C.J."/>
            <person name="Elias M."/>
            <person name="Gendler K."/>
            <person name="Hauser C."/>
            <person name="Lamb M.R."/>
            <person name="Ledford H."/>
            <person name="Long J.C."/>
            <person name="Minagawa J."/>
            <person name="Page M.D."/>
            <person name="Pan J."/>
            <person name="Pootakham W."/>
            <person name="Roje S."/>
            <person name="Rose A."/>
            <person name="Stahlberg E."/>
            <person name="Terauchi A.M."/>
            <person name="Yang P."/>
            <person name="Ball S."/>
            <person name="Bowler C."/>
            <person name="Dieckmann C.L."/>
            <person name="Gladyshev V.N."/>
            <person name="Green P."/>
            <person name="Jorgensen R."/>
            <person name="Mayfield S."/>
            <person name="Mueller-Roeber B."/>
            <person name="Rajamani S."/>
            <person name="Sayre R.T."/>
            <person name="Brokstein P."/>
            <person name="Dubchak I."/>
            <person name="Goodstein D."/>
            <person name="Hornick L."/>
            <person name="Huang Y.W."/>
            <person name="Jhaveri J."/>
            <person name="Luo Y."/>
            <person name="Martinez D."/>
            <person name="Ngau W.C."/>
            <person name="Otillar B."/>
            <person name="Poliakov A."/>
            <person name="Porter A."/>
            <person name="Szajkowski L."/>
            <person name="Werner G."/>
            <person name="Zhou K."/>
            <person name="Grigoriev I.V."/>
            <person name="Rokhsar D.S."/>
            <person name="Grossman A.R."/>
        </authorList>
    </citation>
    <scope>NUCLEOTIDE SEQUENCE [LARGE SCALE GENOMIC DNA]</scope>
    <source>
        <strain evidence="2">CC-503</strain>
    </source>
</reference>
<dbReference type="InParanoid" id="A0A2K3D970"/>
<dbReference type="OrthoDB" id="340166at2759"/>